<gene>
    <name evidence="1" type="ORF">M9Y10_005781</name>
</gene>
<keyword evidence="2" id="KW-1185">Reference proteome</keyword>
<evidence type="ECO:0000313" key="1">
    <source>
        <dbReference type="EMBL" id="KAK8875612.1"/>
    </source>
</evidence>
<organism evidence="1 2">
    <name type="scientific">Tritrichomonas musculus</name>
    <dbReference type="NCBI Taxonomy" id="1915356"/>
    <lineage>
        <taxon>Eukaryota</taxon>
        <taxon>Metamonada</taxon>
        <taxon>Parabasalia</taxon>
        <taxon>Tritrichomonadida</taxon>
        <taxon>Tritrichomonadidae</taxon>
        <taxon>Tritrichomonas</taxon>
    </lineage>
</organism>
<evidence type="ECO:0000313" key="2">
    <source>
        <dbReference type="Proteomes" id="UP001470230"/>
    </source>
</evidence>
<name>A0ABR2JDH1_9EUKA</name>
<accession>A0ABR2JDH1</accession>
<comment type="caution">
    <text evidence="1">The sequence shown here is derived from an EMBL/GenBank/DDBJ whole genome shotgun (WGS) entry which is preliminary data.</text>
</comment>
<proteinExistence type="predicted"/>
<protein>
    <submittedName>
        <fullName evidence="1">Uncharacterized protein</fullName>
    </submittedName>
</protein>
<sequence>MIEVIEILGTESFSVTSAGRDQKLTIDNVLKYLKKHEKNENFYLSSFLEEIEYASSHFFEICEESEEEMKSLQATTLSKILRSGNLHLKDEDQLLNFLNTLYGIDTYNSSLYDTVIFTNVTSECMKKIVDTIELKDVNESTWRSLALRLCSEIKNKDEKNDDEKRYEKSIKILPNKEGRELNGIISYLNKKTGSNVHDNGTIEVTSNITSSKECG</sequence>
<dbReference type="EMBL" id="JAPFFF010000012">
    <property type="protein sequence ID" value="KAK8875612.1"/>
    <property type="molecule type" value="Genomic_DNA"/>
</dbReference>
<reference evidence="1 2" key="1">
    <citation type="submission" date="2024-04" db="EMBL/GenBank/DDBJ databases">
        <title>Tritrichomonas musculus Genome.</title>
        <authorList>
            <person name="Alves-Ferreira E."/>
            <person name="Grigg M."/>
            <person name="Lorenzi H."/>
            <person name="Galac M."/>
        </authorList>
    </citation>
    <scope>NUCLEOTIDE SEQUENCE [LARGE SCALE GENOMIC DNA]</scope>
    <source>
        <strain evidence="1 2">EAF2021</strain>
    </source>
</reference>
<dbReference type="Proteomes" id="UP001470230">
    <property type="component" value="Unassembled WGS sequence"/>
</dbReference>